<keyword evidence="2" id="KW-0812">Transmembrane</keyword>
<feature type="compositionally biased region" description="Basic residues" evidence="1">
    <location>
        <begin position="245"/>
        <end position="254"/>
    </location>
</feature>
<dbReference type="Proteomes" id="UP001201020">
    <property type="component" value="Chromosome"/>
</dbReference>
<dbReference type="AlphaFoldDB" id="A0A9Y1BL72"/>
<keyword evidence="2" id="KW-0472">Membrane</keyword>
<evidence type="ECO:0000313" key="3">
    <source>
        <dbReference type="EMBL" id="UJG40802.1"/>
    </source>
</evidence>
<proteinExistence type="predicted"/>
<dbReference type="EMBL" id="CP084166">
    <property type="protein sequence ID" value="UJG40802.1"/>
    <property type="molecule type" value="Genomic_DNA"/>
</dbReference>
<feature type="region of interest" description="Disordered" evidence="1">
    <location>
        <begin position="226"/>
        <end position="254"/>
    </location>
</feature>
<protein>
    <submittedName>
        <fullName evidence="3">Uncharacterized protein</fullName>
    </submittedName>
</protein>
<name>A0A9Y1BL72_9ARCH</name>
<organism evidence="3">
    <name type="scientific">Candidatus Heimdallarchaeum aukensis</name>
    <dbReference type="NCBI Taxonomy" id="2876573"/>
    <lineage>
        <taxon>Archaea</taxon>
        <taxon>Promethearchaeati</taxon>
        <taxon>Candidatus Heimdallarchaeota</taxon>
        <taxon>Candidatus Heimdallarchaeia (ex Rinke et al. 2021) (nom. nud.)</taxon>
        <taxon>Candidatus Heimdallarchaeales</taxon>
        <taxon>Candidatus Heimdallarchaeaceae</taxon>
        <taxon>Candidatus Heimdallarchaeum</taxon>
    </lineage>
</organism>
<gene>
    <name evidence="3" type="ORF">K9W45_13315</name>
</gene>
<keyword evidence="2" id="KW-1133">Transmembrane helix</keyword>
<dbReference type="Pfam" id="PF05753">
    <property type="entry name" value="TRAP_beta"/>
    <property type="match status" value="1"/>
</dbReference>
<reference evidence="3" key="1">
    <citation type="journal article" date="2022" name="Nat. Microbiol.">
        <title>Unique mobile elements and scalable gene flow at the prokaryote-eukaryote boundary revealed by circularized Asgard archaea genomes.</title>
        <authorList>
            <person name="Wu F."/>
            <person name="Speth D.R."/>
            <person name="Philosof A."/>
            <person name="Cremiere A."/>
            <person name="Narayanan A."/>
            <person name="Barco R.A."/>
            <person name="Connon S.A."/>
            <person name="Amend J.P."/>
            <person name="Antoshechkin I.A."/>
            <person name="Orphan V.J."/>
        </authorList>
    </citation>
    <scope>NUCLEOTIDE SEQUENCE</scope>
    <source>
        <strain evidence="3">PM71</strain>
    </source>
</reference>
<evidence type="ECO:0000256" key="2">
    <source>
        <dbReference type="SAM" id="Phobius"/>
    </source>
</evidence>
<evidence type="ECO:0000256" key="1">
    <source>
        <dbReference type="SAM" id="MobiDB-lite"/>
    </source>
</evidence>
<feature type="transmembrane region" description="Helical" evidence="2">
    <location>
        <begin position="194"/>
        <end position="216"/>
    </location>
</feature>
<sequence>MKHMPGRKYLRFVLVVMLVLAVNSSFISGSNSVINNNDQIQKIQEPERNYYRPYLALNDTNDTLPSRPLLAIKKVINVTELEPLQWIRIDLNITNIGNRTAYNLSITEPSFEEWAVSTFNLTEQKYIQVEINASFVYTYYIQPLLEGNFTLEATEIKYYDENSVMYKSYSQRYSLNVVLPENVEVIDSEKWLNLFYFVLGIVGVFTTIIIVDLFAIQKVHKRRRSSRKISPLVKKPHKTKQEQKRKIKKRKRRK</sequence>
<accession>A0A9Y1BL72</accession>